<evidence type="ECO:0000259" key="4">
    <source>
        <dbReference type="Pfam" id="PF09084"/>
    </source>
</evidence>
<comment type="caution">
    <text evidence="5">The sequence shown here is derived from an EMBL/GenBank/DDBJ whole genome shotgun (WGS) entry which is preliminary data.</text>
</comment>
<dbReference type="GO" id="GO:0042918">
    <property type="term" value="P:alkanesulfonate transmembrane transport"/>
    <property type="evidence" value="ECO:0007669"/>
    <property type="project" value="TreeGrafter"/>
</dbReference>
<dbReference type="STRING" id="433924.NS331_13155"/>
<sequence>MLHRRAFCAAAAAGAALAIAPGVRTQPRLEKNRVVIAVAGKASFYYLPLTLSEQLGYFRAEGLDVEVVDHAAGARALQALLSGSADICSGAFEHTLNLQAGGQFFPCFVLQGRAPQVAMGTSTKGFAAYQAVPDLRGRRVGVSAVGSATHMMASLVAARGGLRPADVQYVGVGSSAGALSALRTGQVDAMSNSEPVMTMLEQKGDVKLIADCRTLRGTAEVFGGPMPAACLYASEDFLRRAPNTAQAVANAVVHSLKWLQTAGPGDLIKTLPESHLLGDRALYLAAFDKVRESIALDGLVPPEGPRTALAAMTTFDASFRPERIELDRLYTNDFAQRAKERYKA</sequence>
<dbReference type="InterPro" id="IPR015168">
    <property type="entry name" value="SsuA/THI5"/>
</dbReference>
<dbReference type="EMBL" id="QQAV01000012">
    <property type="protein sequence ID" value="RDI19513.1"/>
    <property type="molecule type" value="Genomic_DNA"/>
</dbReference>
<dbReference type="Gene3D" id="3.40.190.10">
    <property type="entry name" value="Periplasmic binding protein-like II"/>
    <property type="match status" value="2"/>
</dbReference>
<dbReference type="Proteomes" id="UP000255265">
    <property type="component" value="Unassembled WGS sequence"/>
</dbReference>
<gene>
    <name evidence="5" type="ORF">DFR41_11219</name>
</gene>
<proteinExistence type="inferred from homology"/>
<evidence type="ECO:0000313" key="6">
    <source>
        <dbReference type="Proteomes" id="UP000255265"/>
    </source>
</evidence>
<evidence type="ECO:0000313" key="5">
    <source>
        <dbReference type="EMBL" id="RDI19513.1"/>
    </source>
</evidence>
<name>A0A370F6J2_9BURK</name>
<comment type="subcellular location">
    <subcellularLocation>
        <location evidence="1">Periplasm</location>
    </subcellularLocation>
</comment>
<evidence type="ECO:0000256" key="3">
    <source>
        <dbReference type="ARBA" id="ARBA00022729"/>
    </source>
</evidence>
<organism evidence="5 6">
    <name type="scientific">Pseudacidovorax intermedius</name>
    <dbReference type="NCBI Taxonomy" id="433924"/>
    <lineage>
        <taxon>Bacteria</taxon>
        <taxon>Pseudomonadati</taxon>
        <taxon>Pseudomonadota</taxon>
        <taxon>Betaproteobacteria</taxon>
        <taxon>Burkholderiales</taxon>
        <taxon>Comamonadaceae</taxon>
        <taxon>Pseudacidovorax</taxon>
    </lineage>
</organism>
<dbReference type="InterPro" id="IPR006311">
    <property type="entry name" value="TAT_signal"/>
</dbReference>
<dbReference type="OrthoDB" id="9806288at2"/>
<dbReference type="SUPFAM" id="SSF53850">
    <property type="entry name" value="Periplasmic binding protein-like II"/>
    <property type="match status" value="1"/>
</dbReference>
<dbReference type="PANTHER" id="PTHR30024:SF47">
    <property type="entry name" value="TAURINE-BINDING PERIPLASMIC PROTEIN"/>
    <property type="match status" value="1"/>
</dbReference>
<evidence type="ECO:0000256" key="1">
    <source>
        <dbReference type="ARBA" id="ARBA00004418"/>
    </source>
</evidence>
<evidence type="ECO:0000256" key="2">
    <source>
        <dbReference type="ARBA" id="ARBA00010742"/>
    </source>
</evidence>
<dbReference type="AlphaFoldDB" id="A0A370F6J2"/>
<dbReference type="Pfam" id="PF09084">
    <property type="entry name" value="NMT1"/>
    <property type="match status" value="1"/>
</dbReference>
<feature type="domain" description="SsuA/THI5-like" evidence="4">
    <location>
        <begin position="45"/>
        <end position="259"/>
    </location>
</feature>
<protein>
    <submittedName>
        <fullName evidence="5">NitT/TauT family transport system substrate-binding protein</fullName>
    </submittedName>
</protein>
<dbReference type="PANTHER" id="PTHR30024">
    <property type="entry name" value="ALIPHATIC SULFONATES-BINDING PROTEIN-RELATED"/>
    <property type="match status" value="1"/>
</dbReference>
<dbReference type="GO" id="GO:0042597">
    <property type="term" value="C:periplasmic space"/>
    <property type="evidence" value="ECO:0007669"/>
    <property type="project" value="UniProtKB-SubCell"/>
</dbReference>
<reference evidence="5 6" key="1">
    <citation type="submission" date="2018-07" db="EMBL/GenBank/DDBJ databases">
        <title>Genomic Encyclopedia of Type Strains, Phase IV (KMG-IV): sequencing the most valuable type-strain genomes for metagenomic binning, comparative biology and taxonomic classification.</title>
        <authorList>
            <person name="Goeker M."/>
        </authorList>
    </citation>
    <scope>NUCLEOTIDE SEQUENCE [LARGE SCALE GENOMIC DNA]</scope>
    <source>
        <strain evidence="5 6">DSM 21352</strain>
    </source>
</reference>
<keyword evidence="3" id="KW-0732">Signal</keyword>
<keyword evidence="6" id="KW-1185">Reference proteome</keyword>
<dbReference type="PROSITE" id="PS51318">
    <property type="entry name" value="TAT"/>
    <property type="match status" value="1"/>
</dbReference>
<comment type="similarity">
    <text evidence="2">Belongs to the bacterial solute-binding protein SsuA/TauA family.</text>
</comment>
<dbReference type="RefSeq" id="WP_017759411.1">
    <property type="nucleotide sequence ID" value="NZ_QQAV01000012.1"/>
</dbReference>
<accession>A0A370F6J2</accession>